<feature type="compositionally biased region" description="Low complexity" evidence="1">
    <location>
        <begin position="91"/>
        <end position="100"/>
    </location>
</feature>
<dbReference type="Gene3D" id="2.30.60.10">
    <property type="entry name" value="Cyanovirin-N"/>
    <property type="match status" value="1"/>
</dbReference>
<dbReference type="Pfam" id="PF05433">
    <property type="entry name" value="Rick_17kDa_Anti"/>
    <property type="match status" value="1"/>
</dbReference>
<sequence>MASEDYYNNTKRFDGQNPIPSYSPAPEQQQTPMPPAAGYNAYQPQYYSGPQYPPQTQTQPQFQPEPYYQNQYQPNGYGEQFQQPPPPPYYQEPYTEQQPYASPQSGYSPATATPEGPVTTDPNGPNDRGVLGAIAGGAAGGIAGHAVHHGVLGTLGGAIAGSLAEDAIKNKTSVKKEKKERKARFGFHRRGSSSSSSSSDSEKEDKKPKPAPATQQRIGNFSASSNSISLRGNYELVASCRSRSGHHHESRLPLSSVLTNEFGHFKWRRNGNFGASARNARLTEGGRVLEAELADGRGGWRRDWIRLDERISNDNGHLVFLD</sequence>
<feature type="region of interest" description="Disordered" evidence="1">
    <location>
        <begin position="1"/>
        <end position="133"/>
    </location>
</feature>
<proteinExistence type="predicted"/>
<feature type="compositionally biased region" description="Low complexity" evidence="1">
    <location>
        <begin position="42"/>
        <end position="82"/>
    </location>
</feature>
<keyword evidence="4" id="KW-1185">Reference proteome</keyword>
<organism evidence="3 4">
    <name type="scientific">Aspergillus keveii</name>
    <dbReference type="NCBI Taxonomy" id="714993"/>
    <lineage>
        <taxon>Eukaryota</taxon>
        <taxon>Fungi</taxon>
        <taxon>Dikarya</taxon>
        <taxon>Ascomycota</taxon>
        <taxon>Pezizomycotina</taxon>
        <taxon>Eurotiomycetes</taxon>
        <taxon>Eurotiomycetidae</taxon>
        <taxon>Eurotiales</taxon>
        <taxon>Aspergillaceae</taxon>
        <taxon>Aspergillus</taxon>
        <taxon>Aspergillus subgen. Nidulantes</taxon>
    </lineage>
</organism>
<dbReference type="PANTHER" id="PTHR37014:SF8">
    <property type="entry name" value="RICH PROTEIN, PUTATIVE (AFU_ORTHOLOGUE AFUA_7G04870)-RELATED"/>
    <property type="match status" value="1"/>
</dbReference>
<evidence type="ECO:0000313" key="3">
    <source>
        <dbReference type="EMBL" id="KAL2787974.1"/>
    </source>
</evidence>
<dbReference type="SUPFAM" id="SSF51322">
    <property type="entry name" value="Cyanovirin-N"/>
    <property type="match status" value="1"/>
</dbReference>
<dbReference type="SMART" id="SM01111">
    <property type="entry name" value="CVNH"/>
    <property type="match status" value="1"/>
</dbReference>
<feature type="compositionally biased region" description="Polar residues" evidence="1">
    <location>
        <begin position="1"/>
        <end position="10"/>
    </location>
</feature>
<name>A0ABR4FXI0_9EURO</name>
<feature type="compositionally biased region" description="Polar residues" evidence="1">
    <location>
        <begin position="101"/>
        <end position="111"/>
    </location>
</feature>
<feature type="compositionally biased region" description="Basic residues" evidence="1">
    <location>
        <begin position="178"/>
        <end position="191"/>
    </location>
</feature>
<evidence type="ECO:0000256" key="1">
    <source>
        <dbReference type="SAM" id="MobiDB-lite"/>
    </source>
</evidence>
<dbReference type="PANTHER" id="PTHR37014">
    <property type="entry name" value="EXPRESSION LETHALITY PROTEIN HEL10, PUTATIVE (AFU_ORTHOLOGUE AFUA_1G06580)-RELATED"/>
    <property type="match status" value="1"/>
</dbReference>
<dbReference type="InterPro" id="IPR036673">
    <property type="entry name" value="Cyanovirin-N_sf"/>
</dbReference>
<feature type="compositionally biased region" description="Polar residues" evidence="1">
    <location>
        <begin position="213"/>
        <end position="225"/>
    </location>
</feature>
<accession>A0ABR4FXI0</accession>
<feature type="region of interest" description="Disordered" evidence="1">
    <location>
        <begin position="173"/>
        <end position="225"/>
    </location>
</feature>
<dbReference type="Proteomes" id="UP001610563">
    <property type="component" value="Unassembled WGS sequence"/>
</dbReference>
<dbReference type="InterPro" id="IPR011058">
    <property type="entry name" value="Cyanovirin-N"/>
</dbReference>
<protein>
    <submittedName>
        <fullName evidence="3">CVNH domain-containing protein</fullName>
    </submittedName>
</protein>
<dbReference type="EMBL" id="JBFTWV010000087">
    <property type="protein sequence ID" value="KAL2787974.1"/>
    <property type="molecule type" value="Genomic_DNA"/>
</dbReference>
<reference evidence="3 4" key="1">
    <citation type="submission" date="2024-07" db="EMBL/GenBank/DDBJ databases">
        <title>Section-level genome sequencing and comparative genomics of Aspergillus sections Usti and Cavernicolus.</title>
        <authorList>
            <consortium name="Lawrence Berkeley National Laboratory"/>
            <person name="Nybo J.L."/>
            <person name="Vesth T.C."/>
            <person name="Theobald S."/>
            <person name="Frisvad J.C."/>
            <person name="Larsen T.O."/>
            <person name="Kjaerboelling I."/>
            <person name="Rothschild-Mancinelli K."/>
            <person name="Lyhne E.K."/>
            <person name="Kogle M.E."/>
            <person name="Barry K."/>
            <person name="Clum A."/>
            <person name="Na H."/>
            <person name="Ledsgaard L."/>
            <person name="Lin J."/>
            <person name="Lipzen A."/>
            <person name="Kuo A."/>
            <person name="Riley R."/>
            <person name="Mondo S."/>
            <person name="Labutti K."/>
            <person name="Haridas S."/>
            <person name="Pangalinan J."/>
            <person name="Salamov A.A."/>
            <person name="Simmons B.A."/>
            <person name="Magnuson J.K."/>
            <person name="Chen J."/>
            <person name="Drula E."/>
            <person name="Henrissat B."/>
            <person name="Wiebenga A."/>
            <person name="Lubbers R.J."/>
            <person name="Gomes A.C."/>
            <person name="Makela M.R."/>
            <person name="Stajich J."/>
            <person name="Grigoriev I.V."/>
            <person name="Mortensen U.H."/>
            <person name="De Vries R.P."/>
            <person name="Baker S.E."/>
            <person name="Andersen M.R."/>
        </authorList>
    </citation>
    <scope>NUCLEOTIDE SEQUENCE [LARGE SCALE GENOMIC DNA]</scope>
    <source>
        <strain evidence="3 4">CBS 209.92</strain>
    </source>
</reference>
<gene>
    <name evidence="3" type="ORF">BJX66DRAFT_268504</name>
</gene>
<evidence type="ECO:0000259" key="2">
    <source>
        <dbReference type="SMART" id="SM01111"/>
    </source>
</evidence>
<feature type="domain" description="Cyanovirin-N" evidence="2">
    <location>
        <begin position="220"/>
        <end position="320"/>
    </location>
</feature>
<dbReference type="InterPro" id="IPR008816">
    <property type="entry name" value="Gly_zipper_2TM_dom"/>
</dbReference>
<evidence type="ECO:0000313" key="4">
    <source>
        <dbReference type="Proteomes" id="UP001610563"/>
    </source>
</evidence>
<dbReference type="Pfam" id="PF08881">
    <property type="entry name" value="CVNH"/>
    <property type="match status" value="1"/>
</dbReference>
<comment type="caution">
    <text evidence="3">The sequence shown here is derived from an EMBL/GenBank/DDBJ whole genome shotgun (WGS) entry which is preliminary data.</text>
</comment>